<protein>
    <submittedName>
        <fullName evidence="3">Type IV conjugative transfer system lipoprotein TraV</fullName>
    </submittedName>
</protein>
<dbReference type="InterPro" id="IPR014118">
    <property type="entry name" value="T4SS_TraV"/>
</dbReference>
<gene>
    <name evidence="3" type="primary">traV</name>
    <name evidence="3" type="ORF">GKR67_17605</name>
</gene>
<dbReference type="NCBIfam" id="TIGR02747">
    <property type="entry name" value="TraV"/>
    <property type="match status" value="1"/>
</dbReference>
<evidence type="ECO:0000313" key="3">
    <source>
        <dbReference type="EMBL" id="MTC36395.1"/>
    </source>
</evidence>
<feature type="signal peptide" evidence="2">
    <location>
        <begin position="1"/>
        <end position="20"/>
    </location>
</feature>
<dbReference type="Pfam" id="PF09676">
    <property type="entry name" value="TraV"/>
    <property type="match status" value="1"/>
</dbReference>
<dbReference type="PROSITE" id="PS51257">
    <property type="entry name" value="PROKAR_LIPOPROTEIN"/>
    <property type="match status" value="1"/>
</dbReference>
<proteinExistence type="predicted"/>
<organism evidence="3 4">
    <name type="scientific">Providencia alcalifaciens</name>
    <dbReference type="NCBI Taxonomy" id="126385"/>
    <lineage>
        <taxon>Bacteria</taxon>
        <taxon>Pseudomonadati</taxon>
        <taxon>Pseudomonadota</taxon>
        <taxon>Gammaproteobacteria</taxon>
        <taxon>Enterobacterales</taxon>
        <taxon>Morganellaceae</taxon>
        <taxon>Providencia</taxon>
    </lineage>
</organism>
<keyword evidence="2" id="KW-0732">Signal</keyword>
<keyword evidence="3" id="KW-0449">Lipoprotein</keyword>
<evidence type="ECO:0000256" key="1">
    <source>
        <dbReference type="SAM" id="MobiDB-lite"/>
    </source>
</evidence>
<dbReference type="EMBL" id="WLUB01000055">
    <property type="protein sequence ID" value="MTC36395.1"/>
    <property type="molecule type" value="Genomic_DNA"/>
</dbReference>
<feature type="region of interest" description="Disordered" evidence="1">
    <location>
        <begin position="82"/>
        <end position="103"/>
    </location>
</feature>
<evidence type="ECO:0000313" key="4">
    <source>
        <dbReference type="Proteomes" id="UP000449944"/>
    </source>
</evidence>
<dbReference type="AlphaFoldDB" id="A0AAW9VFK9"/>
<reference evidence="3 4" key="1">
    <citation type="submission" date="2019-10" db="EMBL/GenBank/DDBJ databases">
        <title>Comparative genomic analysis of Providencia.</title>
        <authorList>
            <person name="Yuan C."/>
            <person name="Wei Y."/>
            <person name="Yin Z."/>
        </authorList>
    </citation>
    <scope>NUCLEOTIDE SEQUENCE [LARGE SCALE GENOMIC DNA]</scope>
    <source>
        <strain evidence="4">wls1934</strain>
    </source>
</reference>
<sequence>MKKLLILGALTLLAGCTAGMKDSFDCNATAQDSCMTMEEANQKAAGVDVSLNSSASVEGKTQKRAELPRLASLATPSIPVVTTASSSRSAQRDTPVSPQATTIGGVSVSAPITASVDASAPASHSTGAWSGWGDIGMAPPVRLPANTARLWIAPWIDEAQNFYQPAVVSFVVKAGQWKEQVQ</sequence>
<accession>A0AAW9VFK9</accession>
<feature type="chain" id="PRO_5043611908" evidence="2">
    <location>
        <begin position="21"/>
        <end position="182"/>
    </location>
</feature>
<dbReference type="Proteomes" id="UP000449944">
    <property type="component" value="Unassembled WGS sequence"/>
</dbReference>
<comment type="caution">
    <text evidence="3">The sequence shown here is derived from an EMBL/GenBank/DDBJ whole genome shotgun (WGS) entry which is preliminary data.</text>
</comment>
<name>A0AAW9VFK9_9GAMM</name>
<evidence type="ECO:0000256" key="2">
    <source>
        <dbReference type="SAM" id="SignalP"/>
    </source>
</evidence>